<organism evidence="10 11">
    <name type="scientific">Anseongella ginsenosidimutans</name>
    <dbReference type="NCBI Taxonomy" id="496056"/>
    <lineage>
        <taxon>Bacteria</taxon>
        <taxon>Pseudomonadati</taxon>
        <taxon>Bacteroidota</taxon>
        <taxon>Sphingobacteriia</taxon>
        <taxon>Sphingobacteriales</taxon>
        <taxon>Sphingobacteriaceae</taxon>
        <taxon>Anseongella</taxon>
    </lineage>
</organism>
<dbReference type="InterPro" id="IPR036369">
    <property type="entry name" value="HIPIP_sf"/>
</dbReference>
<evidence type="ECO:0000256" key="8">
    <source>
        <dbReference type="SAM" id="MobiDB-lite"/>
    </source>
</evidence>
<feature type="region of interest" description="Disordered" evidence="8">
    <location>
        <begin position="39"/>
        <end position="74"/>
    </location>
</feature>
<dbReference type="RefSeq" id="WP_207910286.1">
    <property type="nucleotide sequence ID" value="NZ_CP042432.1"/>
</dbReference>
<evidence type="ECO:0000256" key="6">
    <source>
        <dbReference type="ARBA" id="ARBA00023014"/>
    </source>
</evidence>
<evidence type="ECO:0000256" key="5">
    <source>
        <dbReference type="ARBA" id="ARBA00023004"/>
    </source>
</evidence>
<keyword evidence="1 7" id="KW-0813">Transport</keyword>
<keyword evidence="4 7" id="KW-0249">Electron transport</keyword>
<reference evidence="10 11" key="1">
    <citation type="submission" date="2019-03" db="EMBL/GenBank/DDBJ databases">
        <title>Genomic Encyclopedia of Type Strains, Phase IV (KMG-IV): sequencing the most valuable type-strain genomes for metagenomic binning, comparative biology and taxonomic classification.</title>
        <authorList>
            <person name="Goeker M."/>
        </authorList>
    </citation>
    <scope>NUCLEOTIDE SEQUENCE [LARGE SCALE GENOMIC DNA]</scope>
    <source>
        <strain evidence="10 11">DSM 21100</strain>
    </source>
</reference>
<evidence type="ECO:0000313" key="11">
    <source>
        <dbReference type="Proteomes" id="UP000295807"/>
    </source>
</evidence>
<proteinExistence type="inferred from homology"/>
<dbReference type="SUPFAM" id="SSF57652">
    <property type="entry name" value="HIPIP (high potential iron protein)"/>
    <property type="match status" value="1"/>
</dbReference>
<protein>
    <recommendedName>
        <fullName evidence="7">High-potential iron-sulfur protein</fullName>
        <shortName evidence="7">HiPIP</shortName>
    </recommendedName>
</protein>
<evidence type="ECO:0000259" key="9">
    <source>
        <dbReference type="PROSITE" id="PS51373"/>
    </source>
</evidence>
<dbReference type="Proteomes" id="UP000295807">
    <property type="component" value="Unassembled WGS sequence"/>
</dbReference>
<keyword evidence="11" id="KW-1185">Reference proteome</keyword>
<dbReference type="Gene3D" id="4.10.490.10">
    <property type="entry name" value="High potential iron-sulphur protein"/>
    <property type="match status" value="1"/>
</dbReference>
<dbReference type="InterPro" id="IPR000170">
    <property type="entry name" value="High_potential_FeS_prot"/>
</dbReference>
<keyword evidence="5 7" id="KW-0408">Iron</keyword>
<keyword evidence="3 7" id="KW-0479">Metal-binding</keyword>
<dbReference type="AlphaFoldDB" id="A0A4R3KPT8"/>
<evidence type="ECO:0000256" key="3">
    <source>
        <dbReference type="ARBA" id="ARBA00022723"/>
    </source>
</evidence>
<comment type="similarity">
    <text evidence="7">Belongs to the high-potential iron-sulfur protein (HiPIP) family.</text>
</comment>
<comment type="function">
    <text evidence="7">Specific class of high-redox-potential 4Fe-4S ferredoxins. Functions in anaerobic electron transport in most purple and in some other photosynthetic bacteria and in at least one genus (Paracoccus) of halophilic, denitrifying bacteria.</text>
</comment>
<evidence type="ECO:0000256" key="4">
    <source>
        <dbReference type="ARBA" id="ARBA00022982"/>
    </source>
</evidence>
<evidence type="ECO:0000256" key="1">
    <source>
        <dbReference type="ARBA" id="ARBA00022448"/>
    </source>
</evidence>
<dbReference type="GO" id="GO:0019646">
    <property type="term" value="P:aerobic electron transport chain"/>
    <property type="evidence" value="ECO:0007669"/>
    <property type="project" value="InterPro"/>
</dbReference>
<evidence type="ECO:0000313" key="10">
    <source>
        <dbReference type="EMBL" id="TCS86746.1"/>
    </source>
</evidence>
<keyword evidence="2 7" id="KW-0004">4Fe-4S</keyword>
<dbReference type="EMBL" id="SMAD01000006">
    <property type="protein sequence ID" value="TCS86746.1"/>
    <property type="molecule type" value="Genomic_DNA"/>
</dbReference>
<evidence type="ECO:0000256" key="2">
    <source>
        <dbReference type="ARBA" id="ARBA00022485"/>
    </source>
</evidence>
<name>A0A4R3KPT8_9SPHI</name>
<dbReference type="PROSITE" id="PS51373">
    <property type="entry name" value="HIPIP"/>
    <property type="match status" value="1"/>
</dbReference>
<accession>A0A4R3KPT8</accession>
<comment type="caution">
    <text evidence="10">The sequence shown here is derived from an EMBL/GenBank/DDBJ whole genome shotgun (WGS) entry which is preliminary data.</text>
</comment>
<dbReference type="PROSITE" id="PS51318">
    <property type="entry name" value="TAT"/>
    <property type="match status" value="1"/>
</dbReference>
<dbReference type="Pfam" id="PF01355">
    <property type="entry name" value="HIPIP"/>
    <property type="match status" value="1"/>
</dbReference>
<dbReference type="GO" id="GO:0009055">
    <property type="term" value="F:electron transfer activity"/>
    <property type="evidence" value="ECO:0007669"/>
    <property type="project" value="InterPro"/>
</dbReference>
<dbReference type="InterPro" id="IPR006311">
    <property type="entry name" value="TAT_signal"/>
</dbReference>
<gene>
    <name evidence="10" type="ORF">EDD80_10655</name>
</gene>
<comment type="subunit">
    <text evidence="7">Homodimer.</text>
</comment>
<dbReference type="GO" id="GO:0051539">
    <property type="term" value="F:4 iron, 4 sulfur cluster binding"/>
    <property type="evidence" value="ECO:0007669"/>
    <property type="project" value="UniProtKB-KW"/>
</dbReference>
<evidence type="ECO:0000256" key="7">
    <source>
        <dbReference type="RuleBase" id="RU000620"/>
    </source>
</evidence>
<feature type="domain" description="High potential iron-sulfur proteins family profile" evidence="9">
    <location>
        <begin position="74"/>
        <end position="141"/>
    </location>
</feature>
<keyword evidence="6 7" id="KW-0411">Iron-sulfur</keyword>
<sequence>MKNVPSRRIFIRSMLGGGTLLAGGTFLAGGALLSAGCGRGGSSGTPEKGGINPEEGVNPGEKAQEETAAADPCEDFSQLSSEELKAREKLGYEEESPIPDRQCANCNLWLPPKDGEKCGGCTLFKGPVYAAAYCTYWAPQV</sequence>
<dbReference type="GO" id="GO:0046872">
    <property type="term" value="F:metal ion binding"/>
    <property type="evidence" value="ECO:0007669"/>
    <property type="project" value="UniProtKB-KW"/>
</dbReference>